<dbReference type="EMBL" id="JAAIUW010000005">
    <property type="protein sequence ID" value="KAF7831312.1"/>
    <property type="molecule type" value="Genomic_DNA"/>
</dbReference>
<organism evidence="2 3">
    <name type="scientific">Senna tora</name>
    <dbReference type="NCBI Taxonomy" id="362788"/>
    <lineage>
        <taxon>Eukaryota</taxon>
        <taxon>Viridiplantae</taxon>
        <taxon>Streptophyta</taxon>
        <taxon>Embryophyta</taxon>
        <taxon>Tracheophyta</taxon>
        <taxon>Spermatophyta</taxon>
        <taxon>Magnoliopsida</taxon>
        <taxon>eudicotyledons</taxon>
        <taxon>Gunneridae</taxon>
        <taxon>Pentapetalae</taxon>
        <taxon>rosids</taxon>
        <taxon>fabids</taxon>
        <taxon>Fabales</taxon>
        <taxon>Fabaceae</taxon>
        <taxon>Caesalpinioideae</taxon>
        <taxon>Cassia clade</taxon>
        <taxon>Senna</taxon>
    </lineage>
</organism>
<protein>
    <submittedName>
        <fullName evidence="2">Uncharacterized protein</fullName>
    </submittedName>
</protein>
<evidence type="ECO:0000256" key="1">
    <source>
        <dbReference type="SAM" id="MobiDB-lite"/>
    </source>
</evidence>
<feature type="compositionally biased region" description="Basic and acidic residues" evidence="1">
    <location>
        <begin position="1"/>
        <end position="20"/>
    </location>
</feature>
<evidence type="ECO:0000313" key="2">
    <source>
        <dbReference type="EMBL" id="KAF7831312.1"/>
    </source>
</evidence>
<reference evidence="2" key="1">
    <citation type="submission" date="2020-09" db="EMBL/GenBank/DDBJ databases">
        <title>Genome-Enabled Discovery of Anthraquinone Biosynthesis in Senna tora.</title>
        <authorList>
            <person name="Kang S.-H."/>
            <person name="Pandey R.P."/>
            <person name="Lee C.-M."/>
            <person name="Sim J.-S."/>
            <person name="Jeong J.-T."/>
            <person name="Choi B.-S."/>
            <person name="Jung M."/>
            <person name="Ginzburg D."/>
            <person name="Zhao K."/>
            <person name="Won S.Y."/>
            <person name="Oh T.-J."/>
            <person name="Yu Y."/>
            <person name="Kim N.-H."/>
            <person name="Lee O.R."/>
            <person name="Lee T.-H."/>
            <person name="Bashyal P."/>
            <person name="Kim T.-S."/>
            <person name="Lee W.-H."/>
            <person name="Kawkins C."/>
            <person name="Kim C.-K."/>
            <person name="Kim J.S."/>
            <person name="Ahn B.O."/>
            <person name="Rhee S.Y."/>
            <person name="Sohng J.K."/>
        </authorList>
    </citation>
    <scope>NUCLEOTIDE SEQUENCE</scope>
    <source>
        <tissue evidence="2">Leaf</tissue>
    </source>
</reference>
<accession>A0A834U0Y1</accession>
<gene>
    <name evidence="2" type="ORF">G2W53_013645</name>
</gene>
<name>A0A834U0Y1_9FABA</name>
<sequence length="65" mass="7393">MDNPVRESRRGQIERAKDTSWKALGPDGPMRVGLSAISRWRLNTPPRLQVMTNDSISCQQTKINK</sequence>
<feature type="region of interest" description="Disordered" evidence="1">
    <location>
        <begin position="1"/>
        <end position="27"/>
    </location>
</feature>
<evidence type="ECO:0000313" key="3">
    <source>
        <dbReference type="Proteomes" id="UP000634136"/>
    </source>
</evidence>
<comment type="caution">
    <text evidence="2">The sequence shown here is derived from an EMBL/GenBank/DDBJ whole genome shotgun (WGS) entry which is preliminary data.</text>
</comment>
<keyword evidence="3" id="KW-1185">Reference proteome</keyword>
<proteinExistence type="predicted"/>
<dbReference type="Proteomes" id="UP000634136">
    <property type="component" value="Unassembled WGS sequence"/>
</dbReference>
<dbReference type="AlphaFoldDB" id="A0A834U0Y1"/>